<evidence type="ECO:0000256" key="8">
    <source>
        <dbReference type="ARBA" id="ARBA00048617"/>
    </source>
</evidence>
<dbReference type="SUPFAM" id="SSF69618">
    <property type="entry name" value="HemD-like"/>
    <property type="match status" value="1"/>
</dbReference>
<evidence type="ECO:0000256" key="2">
    <source>
        <dbReference type="ARBA" id="ARBA00008133"/>
    </source>
</evidence>
<sequence length="233" mass="24893">MARILVTRPIEEARQTAQALVRLGHEPLVEPMLEIVFGGDALPAGRFDALIVTSGNALAAVHQRPEFHGLTATPLIAVGRRTGAAARAMGFMDVEIFGRDVASLIAHVRQAWREPHRALYLAGADRTGDLVETLGAMGHRIELAVVYRAHQAMGFRPEVAAALSGGEIDGVLHYSARTAEAFIACAGGAEAVAQLPVRHLCLSRKVAEVMSATRAAEVVFPERPEEDALLALI</sequence>
<evidence type="ECO:0000256" key="9">
    <source>
        <dbReference type="RuleBase" id="RU366031"/>
    </source>
</evidence>
<keyword evidence="5 9" id="KW-0627">Porphyrin biosynthesis</keyword>
<organism evidence="11 12">
    <name type="scientific">Labrys okinawensis</name>
    <dbReference type="NCBI Taxonomy" id="346911"/>
    <lineage>
        <taxon>Bacteria</taxon>
        <taxon>Pseudomonadati</taxon>
        <taxon>Pseudomonadota</taxon>
        <taxon>Alphaproteobacteria</taxon>
        <taxon>Hyphomicrobiales</taxon>
        <taxon>Xanthobacteraceae</taxon>
        <taxon>Labrys</taxon>
    </lineage>
</organism>
<dbReference type="Pfam" id="PF02602">
    <property type="entry name" value="HEM4"/>
    <property type="match status" value="1"/>
</dbReference>
<dbReference type="InterPro" id="IPR003754">
    <property type="entry name" value="4pyrrol_synth_uPrphyn_synth"/>
</dbReference>
<comment type="catalytic activity">
    <reaction evidence="8 9">
        <text>hydroxymethylbilane = uroporphyrinogen III + H2O</text>
        <dbReference type="Rhea" id="RHEA:18965"/>
        <dbReference type="ChEBI" id="CHEBI:15377"/>
        <dbReference type="ChEBI" id="CHEBI:57308"/>
        <dbReference type="ChEBI" id="CHEBI:57845"/>
        <dbReference type="EC" id="4.2.1.75"/>
    </reaction>
</comment>
<dbReference type="GO" id="GO:0004852">
    <property type="term" value="F:uroporphyrinogen-III synthase activity"/>
    <property type="evidence" value="ECO:0007669"/>
    <property type="project" value="UniProtKB-UniRule"/>
</dbReference>
<evidence type="ECO:0000256" key="6">
    <source>
        <dbReference type="ARBA" id="ARBA00037589"/>
    </source>
</evidence>
<dbReference type="Proteomes" id="UP000237682">
    <property type="component" value="Unassembled WGS sequence"/>
</dbReference>
<dbReference type="PANTHER" id="PTHR38042">
    <property type="entry name" value="UROPORPHYRINOGEN-III SYNTHASE, CHLOROPLASTIC"/>
    <property type="match status" value="1"/>
</dbReference>
<comment type="caution">
    <text evidence="11">The sequence shown here is derived from an EMBL/GenBank/DDBJ whole genome shotgun (WGS) entry which is preliminary data.</text>
</comment>
<dbReference type="InterPro" id="IPR039793">
    <property type="entry name" value="UROS/Hem4"/>
</dbReference>
<dbReference type="GO" id="GO:0006782">
    <property type="term" value="P:protoporphyrinogen IX biosynthetic process"/>
    <property type="evidence" value="ECO:0007669"/>
    <property type="project" value="UniProtKB-UniRule"/>
</dbReference>
<evidence type="ECO:0000256" key="5">
    <source>
        <dbReference type="ARBA" id="ARBA00023244"/>
    </source>
</evidence>
<comment type="function">
    <text evidence="6 9">Catalyzes cyclization of the linear tetrapyrrole, hydroxymethylbilane, to the macrocyclic uroporphyrinogen III.</text>
</comment>
<gene>
    <name evidence="11" type="ORF">C5L14_18840</name>
</gene>
<keyword evidence="4 9" id="KW-0456">Lyase</keyword>
<dbReference type="GO" id="GO:0006780">
    <property type="term" value="P:uroporphyrinogen III biosynthetic process"/>
    <property type="evidence" value="ECO:0007669"/>
    <property type="project" value="UniProtKB-UniRule"/>
</dbReference>
<evidence type="ECO:0000313" key="12">
    <source>
        <dbReference type="Proteomes" id="UP000237682"/>
    </source>
</evidence>
<dbReference type="RefSeq" id="WP_105863585.1">
    <property type="nucleotide sequence ID" value="NZ_PUEJ01000006.1"/>
</dbReference>
<dbReference type="EMBL" id="PUEJ01000006">
    <property type="protein sequence ID" value="PRH86291.1"/>
    <property type="molecule type" value="Genomic_DNA"/>
</dbReference>
<keyword evidence="12" id="KW-1185">Reference proteome</keyword>
<name>A0A2S9QAC4_9HYPH</name>
<dbReference type="CDD" id="cd06578">
    <property type="entry name" value="HemD"/>
    <property type="match status" value="1"/>
</dbReference>
<dbReference type="Gene3D" id="3.40.50.10090">
    <property type="match status" value="2"/>
</dbReference>
<comment type="similarity">
    <text evidence="2 9">Belongs to the uroporphyrinogen-III synthase family.</text>
</comment>
<comment type="pathway">
    <text evidence="1 9">Porphyrin-containing compound metabolism; protoporphyrin-IX biosynthesis; coproporphyrinogen-III from 5-aminolevulinate: step 3/4.</text>
</comment>
<dbReference type="PANTHER" id="PTHR38042:SF1">
    <property type="entry name" value="UROPORPHYRINOGEN-III SYNTHASE, CHLOROPLASTIC"/>
    <property type="match status" value="1"/>
</dbReference>
<dbReference type="OrthoDB" id="7163809at2"/>
<protein>
    <recommendedName>
        <fullName evidence="7 9">Uroporphyrinogen-III synthase</fullName>
        <ecNumber evidence="3 9">4.2.1.75</ecNumber>
    </recommendedName>
</protein>
<evidence type="ECO:0000256" key="3">
    <source>
        <dbReference type="ARBA" id="ARBA00013109"/>
    </source>
</evidence>
<evidence type="ECO:0000256" key="4">
    <source>
        <dbReference type="ARBA" id="ARBA00023239"/>
    </source>
</evidence>
<dbReference type="AlphaFoldDB" id="A0A2S9QAC4"/>
<dbReference type="EC" id="4.2.1.75" evidence="3 9"/>
<accession>A0A2S9QAC4</accession>
<evidence type="ECO:0000313" key="11">
    <source>
        <dbReference type="EMBL" id="PRH86291.1"/>
    </source>
</evidence>
<proteinExistence type="inferred from homology"/>
<evidence type="ECO:0000256" key="1">
    <source>
        <dbReference type="ARBA" id="ARBA00004772"/>
    </source>
</evidence>
<feature type="domain" description="Tetrapyrrole biosynthesis uroporphyrinogen III synthase" evidence="10">
    <location>
        <begin position="15"/>
        <end position="230"/>
    </location>
</feature>
<evidence type="ECO:0000259" key="10">
    <source>
        <dbReference type="Pfam" id="PF02602"/>
    </source>
</evidence>
<evidence type="ECO:0000256" key="7">
    <source>
        <dbReference type="ARBA" id="ARBA00040167"/>
    </source>
</evidence>
<reference evidence="11 12" key="1">
    <citation type="submission" date="2018-02" db="EMBL/GenBank/DDBJ databases">
        <title>Whole genome sequencing of endophytic bacterium.</title>
        <authorList>
            <person name="Eedara R."/>
            <person name="Podile A.R."/>
        </authorList>
    </citation>
    <scope>NUCLEOTIDE SEQUENCE [LARGE SCALE GENOMIC DNA]</scope>
    <source>
        <strain evidence="11 12">RP1T</strain>
    </source>
</reference>
<dbReference type="InterPro" id="IPR036108">
    <property type="entry name" value="4pyrrol_syn_uPrphyn_synt_sf"/>
</dbReference>